<dbReference type="AlphaFoldDB" id="I4HJZ9"/>
<sequence>MSFYIRVSPLITPVHCITQTEEPKILVYDKASVYALPITIDLKENNKKQNTSERPRLVLTRNNRVAEYEGVLIAPGNGQQNYDVVDIDTRDFTEGGTLRIDVQVGSGKSNASFDIFPQDAVVPIAGRPTESIAGSYDVSRNSGTSLTYQFDRGEIFQFGATGNWFSEKGSRNSYRMKAYVIPKQRY</sequence>
<name>I4HJZ9_MICAE</name>
<gene>
    <name evidence="1" type="ORF">MICAG_1720014</name>
</gene>
<dbReference type="Proteomes" id="UP000005291">
    <property type="component" value="Unassembled WGS sequence"/>
</dbReference>
<dbReference type="HOGENOM" id="CLU_124927_0_0_3"/>
<accession>I4HJZ9</accession>
<evidence type="ECO:0000313" key="2">
    <source>
        <dbReference type="Proteomes" id="UP000005291"/>
    </source>
</evidence>
<dbReference type="EMBL" id="CAIN01000082">
    <property type="protein sequence ID" value="CCI22373.1"/>
    <property type="molecule type" value="Genomic_DNA"/>
</dbReference>
<reference evidence="1 2" key="1">
    <citation type="submission" date="2012-04" db="EMBL/GenBank/DDBJ databases">
        <authorList>
            <person name="Genoscope - CEA"/>
        </authorList>
    </citation>
    <scope>NUCLEOTIDE SEQUENCE [LARGE SCALE GENOMIC DNA]</scope>
    <source>
        <strain evidence="1 2">9808</strain>
    </source>
</reference>
<evidence type="ECO:0000313" key="1">
    <source>
        <dbReference type="EMBL" id="CCI22373.1"/>
    </source>
</evidence>
<comment type="caution">
    <text evidence="1">The sequence shown here is derived from an EMBL/GenBank/DDBJ whole genome shotgun (WGS) entry which is preliminary data.</text>
</comment>
<proteinExistence type="predicted"/>
<organism evidence="1 2">
    <name type="scientific">Microcystis aeruginosa PCC 9808</name>
    <dbReference type="NCBI Taxonomy" id="1160284"/>
    <lineage>
        <taxon>Bacteria</taxon>
        <taxon>Bacillati</taxon>
        <taxon>Cyanobacteriota</taxon>
        <taxon>Cyanophyceae</taxon>
        <taxon>Oscillatoriophycideae</taxon>
        <taxon>Chroococcales</taxon>
        <taxon>Microcystaceae</taxon>
        <taxon>Microcystis</taxon>
    </lineage>
</organism>
<protein>
    <submittedName>
        <fullName evidence="1">Similarity</fullName>
    </submittedName>
</protein>